<sequence>MSGPLPRPFFSTSIFDPKFKKGKLMDLELTGKTAVVTGASRGIGLAIAEALTAEGALVVGGARTVTPELEKAGVAAYSVDLGTSEGATTLIDSALRDLGGIDILVNNVGGGDADRLGLGAFTDITDEQWRTLFDLNLFSAIWTTRAALPSLLERRGSIVNISSINSRLPAAGPIGYSEAKAALTSLSKRLSEELAPRGVRVNTVSPGVVGTPLWRDPNGFGGKLAAAQGISHEDLLAGIGENFGIASGRISEPEEVAALVTFLVSARAGNIVGADYIIDGGTLKVA</sequence>
<dbReference type="PRINTS" id="PR00080">
    <property type="entry name" value="SDRFAMILY"/>
</dbReference>
<proteinExistence type="inferred from homology"/>
<evidence type="ECO:0000313" key="3">
    <source>
        <dbReference type="EMBL" id="SUA42070.1"/>
    </source>
</evidence>
<dbReference type="FunFam" id="3.40.50.720:FF:000084">
    <property type="entry name" value="Short-chain dehydrogenase reductase"/>
    <property type="match status" value="1"/>
</dbReference>
<evidence type="ECO:0000256" key="1">
    <source>
        <dbReference type="ARBA" id="ARBA00006484"/>
    </source>
</evidence>
<dbReference type="CDD" id="cd05233">
    <property type="entry name" value="SDR_c"/>
    <property type="match status" value="1"/>
</dbReference>
<comment type="similarity">
    <text evidence="1">Belongs to the short-chain dehydrogenases/reductases (SDR) family.</text>
</comment>
<accession>A0A378WL93</accession>
<gene>
    <name evidence="3" type="primary">fabG_7</name>
    <name evidence="3" type="ORF">NCTC13184_01418</name>
</gene>
<dbReference type="SUPFAM" id="SSF51735">
    <property type="entry name" value="NAD(P)-binding Rossmann-fold domains"/>
    <property type="match status" value="1"/>
</dbReference>
<dbReference type="Pfam" id="PF13561">
    <property type="entry name" value="adh_short_C2"/>
    <property type="match status" value="1"/>
</dbReference>
<dbReference type="GO" id="GO:0004316">
    <property type="term" value="F:3-oxoacyl-[acyl-carrier-protein] reductase (NADPH) activity"/>
    <property type="evidence" value="ECO:0007669"/>
    <property type="project" value="UniProtKB-EC"/>
</dbReference>
<dbReference type="EC" id="1.1.1.100" evidence="3"/>
<protein>
    <submittedName>
        <fullName evidence="3">3-oxoacyl-[acyl-carrier-protein] reductase FabG</fullName>
        <ecNumber evidence="3">1.1.1.100</ecNumber>
    </submittedName>
</protein>
<organism evidence="3 4">
    <name type="scientific">Nocardia africana</name>
    <dbReference type="NCBI Taxonomy" id="134964"/>
    <lineage>
        <taxon>Bacteria</taxon>
        <taxon>Bacillati</taxon>
        <taxon>Actinomycetota</taxon>
        <taxon>Actinomycetes</taxon>
        <taxon>Mycobacteriales</taxon>
        <taxon>Nocardiaceae</taxon>
        <taxon>Nocardia</taxon>
    </lineage>
</organism>
<evidence type="ECO:0000256" key="2">
    <source>
        <dbReference type="ARBA" id="ARBA00023002"/>
    </source>
</evidence>
<dbReference type="AlphaFoldDB" id="A0A378WL93"/>
<dbReference type="InterPro" id="IPR002347">
    <property type="entry name" value="SDR_fam"/>
</dbReference>
<dbReference type="Gene3D" id="3.40.50.720">
    <property type="entry name" value="NAD(P)-binding Rossmann-like Domain"/>
    <property type="match status" value="1"/>
</dbReference>
<dbReference type="PANTHER" id="PTHR42760:SF133">
    <property type="entry name" value="3-OXOACYL-[ACYL-CARRIER-PROTEIN] REDUCTASE"/>
    <property type="match status" value="1"/>
</dbReference>
<evidence type="ECO:0000313" key="4">
    <source>
        <dbReference type="Proteomes" id="UP000255082"/>
    </source>
</evidence>
<dbReference type="Proteomes" id="UP000255082">
    <property type="component" value="Unassembled WGS sequence"/>
</dbReference>
<name>A0A378WL93_9NOCA</name>
<dbReference type="EMBL" id="UGRU01000001">
    <property type="protein sequence ID" value="SUA42070.1"/>
    <property type="molecule type" value="Genomic_DNA"/>
</dbReference>
<dbReference type="InterPro" id="IPR036291">
    <property type="entry name" value="NAD(P)-bd_dom_sf"/>
</dbReference>
<reference evidence="3 4" key="1">
    <citation type="submission" date="2018-06" db="EMBL/GenBank/DDBJ databases">
        <authorList>
            <consortium name="Pathogen Informatics"/>
            <person name="Doyle S."/>
        </authorList>
    </citation>
    <scope>NUCLEOTIDE SEQUENCE [LARGE SCALE GENOMIC DNA]</scope>
    <source>
        <strain evidence="3 4">NCTC13184</strain>
    </source>
</reference>
<keyword evidence="2 3" id="KW-0560">Oxidoreductase</keyword>
<dbReference type="PANTHER" id="PTHR42760">
    <property type="entry name" value="SHORT-CHAIN DEHYDROGENASES/REDUCTASES FAMILY MEMBER"/>
    <property type="match status" value="1"/>
</dbReference>
<dbReference type="PRINTS" id="PR00081">
    <property type="entry name" value="GDHRDH"/>
</dbReference>